<reference evidence="12" key="1">
    <citation type="submission" date="2023-03" db="EMBL/GenBank/DDBJ databases">
        <title>Complete genome of Cladonia borealis.</title>
        <authorList>
            <person name="Park H."/>
        </authorList>
    </citation>
    <scope>NUCLEOTIDE SEQUENCE</scope>
    <source>
        <strain evidence="12">ANT050790</strain>
    </source>
</reference>
<feature type="compositionally biased region" description="Polar residues" evidence="9">
    <location>
        <begin position="1"/>
        <end position="31"/>
    </location>
</feature>
<dbReference type="InterPro" id="IPR020846">
    <property type="entry name" value="MFS_dom"/>
</dbReference>
<evidence type="ECO:0000256" key="6">
    <source>
        <dbReference type="ARBA" id="ARBA00022989"/>
    </source>
</evidence>
<evidence type="ECO:0000256" key="9">
    <source>
        <dbReference type="SAM" id="MobiDB-lite"/>
    </source>
</evidence>
<accession>A0AA39RAC4</accession>
<dbReference type="CDD" id="cd17502">
    <property type="entry name" value="MFS_Azr1_MDR_like"/>
    <property type="match status" value="1"/>
</dbReference>
<protein>
    <recommendedName>
        <fullName evidence="11">Major facilitator superfamily (MFS) profile domain-containing protein</fullName>
    </recommendedName>
</protein>
<feature type="transmembrane region" description="Helical" evidence="10">
    <location>
        <begin position="363"/>
        <end position="384"/>
    </location>
</feature>
<feature type="transmembrane region" description="Helical" evidence="10">
    <location>
        <begin position="493"/>
        <end position="514"/>
    </location>
</feature>
<evidence type="ECO:0000313" key="12">
    <source>
        <dbReference type="EMBL" id="KAK0516739.1"/>
    </source>
</evidence>
<feature type="transmembrane region" description="Helical" evidence="10">
    <location>
        <begin position="293"/>
        <end position="314"/>
    </location>
</feature>
<comment type="subcellular location">
    <subcellularLocation>
        <location evidence="1">Cell membrane</location>
        <topology evidence="1">Multi-pass membrane protein</topology>
    </subcellularLocation>
</comment>
<dbReference type="PANTHER" id="PTHR23501">
    <property type="entry name" value="MAJOR FACILITATOR SUPERFAMILY"/>
    <property type="match status" value="1"/>
</dbReference>
<evidence type="ECO:0000256" key="8">
    <source>
        <dbReference type="ARBA" id="ARBA00023180"/>
    </source>
</evidence>
<dbReference type="PROSITE" id="PS50850">
    <property type="entry name" value="MFS"/>
    <property type="match status" value="1"/>
</dbReference>
<feature type="transmembrane region" description="Helical" evidence="10">
    <location>
        <begin position="326"/>
        <end position="343"/>
    </location>
</feature>
<feature type="transmembrane region" description="Helical" evidence="10">
    <location>
        <begin position="454"/>
        <end position="472"/>
    </location>
</feature>
<dbReference type="GO" id="GO:0005886">
    <property type="term" value="C:plasma membrane"/>
    <property type="evidence" value="ECO:0007669"/>
    <property type="project" value="UniProtKB-SubCell"/>
</dbReference>
<evidence type="ECO:0000256" key="10">
    <source>
        <dbReference type="SAM" id="Phobius"/>
    </source>
</evidence>
<keyword evidence="4" id="KW-1003">Cell membrane</keyword>
<feature type="transmembrane region" description="Helical" evidence="10">
    <location>
        <begin position="97"/>
        <end position="123"/>
    </location>
</feature>
<feature type="transmembrane region" description="Helical" evidence="10">
    <location>
        <begin position="190"/>
        <end position="215"/>
    </location>
</feature>
<comment type="similarity">
    <text evidence="2">Belongs to the major facilitator superfamily. TCR/Tet family.</text>
</comment>
<keyword evidence="13" id="KW-1185">Reference proteome</keyword>
<keyword evidence="5 10" id="KW-0812">Transmembrane</keyword>
<dbReference type="AlphaFoldDB" id="A0AA39RAC4"/>
<evidence type="ECO:0000256" key="7">
    <source>
        <dbReference type="ARBA" id="ARBA00023136"/>
    </source>
</evidence>
<evidence type="ECO:0000259" key="11">
    <source>
        <dbReference type="PROSITE" id="PS50850"/>
    </source>
</evidence>
<feature type="transmembrane region" description="Helical" evidence="10">
    <location>
        <begin position="404"/>
        <end position="423"/>
    </location>
</feature>
<dbReference type="PANTHER" id="PTHR23501:SF199">
    <property type="entry name" value="MFS EFFLUX TRANSPORTER INPD-RELATED"/>
    <property type="match status" value="1"/>
</dbReference>
<feature type="transmembrane region" description="Helical" evidence="10">
    <location>
        <begin position="561"/>
        <end position="583"/>
    </location>
</feature>
<dbReference type="FunFam" id="1.20.1720.10:FF:000012">
    <property type="entry name" value="MFS toxin efflux pump (AflT)"/>
    <property type="match status" value="1"/>
</dbReference>
<evidence type="ECO:0000256" key="3">
    <source>
        <dbReference type="ARBA" id="ARBA00022448"/>
    </source>
</evidence>
<proteinExistence type="inferred from homology"/>
<keyword evidence="8" id="KW-0325">Glycoprotein</keyword>
<dbReference type="GO" id="GO:0022857">
    <property type="term" value="F:transmembrane transporter activity"/>
    <property type="evidence" value="ECO:0007669"/>
    <property type="project" value="InterPro"/>
</dbReference>
<feature type="transmembrane region" description="Helical" evidence="10">
    <location>
        <begin position="430"/>
        <end position="448"/>
    </location>
</feature>
<gene>
    <name evidence="12" type="ORF">JMJ35_001342</name>
</gene>
<keyword evidence="6 10" id="KW-1133">Transmembrane helix</keyword>
<evidence type="ECO:0000256" key="2">
    <source>
        <dbReference type="ARBA" id="ARBA00007520"/>
    </source>
</evidence>
<dbReference type="Gene3D" id="1.20.1720.10">
    <property type="entry name" value="Multidrug resistance protein D"/>
    <property type="match status" value="1"/>
</dbReference>
<feature type="compositionally biased region" description="Basic and acidic residues" evidence="9">
    <location>
        <begin position="61"/>
        <end position="70"/>
    </location>
</feature>
<organism evidence="12 13">
    <name type="scientific">Cladonia borealis</name>
    <dbReference type="NCBI Taxonomy" id="184061"/>
    <lineage>
        <taxon>Eukaryota</taxon>
        <taxon>Fungi</taxon>
        <taxon>Dikarya</taxon>
        <taxon>Ascomycota</taxon>
        <taxon>Pezizomycotina</taxon>
        <taxon>Lecanoromycetes</taxon>
        <taxon>OSLEUM clade</taxon>
        <taxon>Lecanoromycetidae</taxon>
        <taxon>Lecanorales</taxon>
        <taxon>Lecanorineae</taxon>
        <taxon>Cladoniaceae</taxon>
        <taxon>Cladonia</taxon>
    </lineage>
</organism>
<dbReference type="FunFam" id="1.20.1250.20:FF:000196">
    <property type="entry name" value="MFS toxin efflux pump (AflT)"/>
    <property type="match status" value="1"/>
</dbReference>
<dbReference type="SUPFAM" id="SSF103473">
    <property type="entry name" value="MFS general substrate transporter"/>
    <property type="match status" value="1"/>
</dbReference>
<dbReference type="FunFam" id="1.20.1250.20:FF:000489">
    <property type="entry name" value="MFS general substrate transporter"/>
    <property type="match status" value="1"/>
</dbReference>
<feature type="domain" description="Major facilitator superfamily (MFS) profile" evidence="11">
    <location>
        <begin position="100"/>
        <end position="588"/>
    </location>
</feature>
<feature type="transmembrane region" description="Helical" evidence="10">
    <location>
        <begin position="253"/>
        <end position="273"/>
    </location>
</feature>
<keyword evidence="7 10" id="KW-0472">Membrane</keyword>
<feature type="transmembrane region" description="Helical" evidence="10">
    <location>
        <begin position="135"/>
        <end position="153"/>
    </location>
</feature>
<keyword evidence="3" id="KW-0813">Transport</keyword>
<evidence type="ECO:0000256" key="5">
    <source>
        <dbReference type="ARBA" id="ARBA00022692"/>
    </source>
</evidence>
<dbReference type="EMBL" id="JAFEKC020000002">
    <property type="protein sequence ID" value="KAK0516739.1"/>
    <property type="molecule type" value="Genomic_DNA"/>
</dbReference>
<evidence type="ECO:0000256" key="4">
    <source>
        <dbReference type="ARBA" id="ARBA00022475"/>
    </source>
</evidence>
<dbReference type="InterPro" id="IPR036259">
    <property type="entry name" value="MFS_trans_sf"/>
</dbReference>
<evidence type="ECO:0000313" key="13">
    <source>
        <dbReference type="Proteomes" id="UP001166286"/>
    </source>
</evidence>
<dbReference type="Proteomes" id="UP001166286">
    <property type="component" value="Unassembled WGS sequence"/>
</dbReference>
<feature type="transmembrane region" description="Helical" evidence="10">
    <location>
        <begin position="222"/>
        <end position="241"/>
    </location>
</feature>
<evidence type="ECO:0000256" key="1">
    <source>
        <dbReference type="ARBA" id="ARBA00004651"/>
    </source>
</evidence>
<dbReference type="Pfam" id="PF07690">
    <property type="entry name" value="MFS_1"/>
    <property type="match status" value="1"/>
</dbReference>
<comment type="caution">
    <text evidence="12">The sequence shown here is derived from an EMBL/GenBank/DDBJ whole genome shotgun (WGS) entry which is preliminary data.</text>
</comment>
<dbReference type="InterPro" id="IPR011701">
    <property type="entry name" value="MFS"/>
</dbReference>
<feature type="region of interest" description="Disordered" evidence="9">
    <location>
        <begin position="1"/>
        <end position="70"/>
    </location>
</feature>
<dbReference type="PRINTS" id="PR01036">
    <property type="entry name" value="TCRTETB"/>
</dbReference>
<dbReference type="Gene3D" id="1.20.1250.20">
    <property type="entry name" value="MFS general substrate transporter like domains"/>
    <property type="match status" value="1"/>
</dbReference>
<feature type="transmembrane region" description="Helical" evidence="10">
    <location>
        <begin position="165"/>
        <end position="184"/>
    </location>
</feature>
<name>A0AA39RAC4_9LECA</name>
<sequence length="598" mass="63734">MKFPTLSRSKAAPSNNTDVSAPTNMDESLNTPAPRLSSEATSATQVEKETAVSRASSDSKPIQEDGEKAIFEKTPIEEAEALEKLSDEPEYPQGAKLGIIIASLCLSVFLMALDNTIIATAIPKITDHFKALDDVGWYGSAYLLTTCAFQLFFGKLYTFFSIKWVYLTAIFIFEIGSVVCGAAPTSVALIIGRAVAGVGSAGIFSGALVIIAYAVPLVKRPMFTGIIGGMYGLASVAGPLMGGAFTDKVSWRWCFYINLPIGAITILGIALFFKSPERKSENSIGFSERAKQFDPVGTLFFIPCIICLLLALQWGGTKYPWSNGRIIALFVVFGLLAIGFVAVQLWKQDSATVPPRIVKKRSIACGCWFVFCLGGSFFIFIYYLPIWFQAIKGTSAVESGIRNLPMILCLVLMSIFAGIAITLLGYYTPFMIASSVIMAIGAGLLSTFKVGTGHSMWIGYQAIFGLGIGLGMQQPLIAAQTVCDLADVPTATAVTNFCLTLGGALFISVGQNIFSNKLFTNLAATVPNIDPSVVLNTGATSLRTAIDPGDLSGVLEAYNGAIANTFYVSVAMAAFSIIGSLGMEWKSVKGKKLEVGAA</sequence>